<dbReference type="PANTHER" id="PTHR31692">
    <property type="entry name" value="EXPANSIN-B3"/>
    <property type="match status" value="1"/>
</dbReference>
<accession>M8BM64</accession>
<dbReference type="EnsemblPlants" id="EMT23034">
    <property type="protein sequence ID" value="EMT23034"/>
    <property type="gene ID" value="F775_17419"/>
</dbReference>
<name>M8BM64_AEGTA</name>
<evidence type="ECO:0000313" key="1">
    <source>
        <dbReference type="EnsemblPlants" id="EMT23034"/>
    </source>
</evidence>
<sequence length="86" mass="9125">MPETVIITDMKYYPVSHYHFDLSGTAIAAVAKAATPASLMCSSGVPGADGDILRGGGVEPILHMAILVEYENSDGDVNQLDIMESR</sequence>
<protein>
    <submittedName>
        <fullName evidence="1">Uncharacterized protein</fullName>
    </submittedName>
</protein>
<dbReference type="AlphaFoldDB" id="M8BM64"/>
<reference evidence="1" key="1">
    <citation type="submission" date="2015-06" db="UniProtKB">
        <authorList>
            <consortium name="EnsemblPlants"/>
        </authorList>
    </citation>
    <scope>IDENTIFICATION</scope>
</reference>
<dbReference type="PANTHER" id="PTHR31692:SF56">
    <property type="entry name" value="EXPANSIN-B2-RELATED"/>
    <property type="match status" value="1"/>
</dbReference>
<organism evidence="1">
    <name type="scientific">Aegilops tauschii</name>
    <name type="common">Tausch's goatgrass</name>
    <name type="synonym">Aegilops squarrosa</name>
    <dbReference type="NCBI Taxonomy" id="37682"/>
    <lineage>
        <taxon>Eukaryota</taxon>
        <taxon>Viridiplantae</taxon>
        <taxon>Streptophyta</taxon>
        <taxon>Embryophyta</taxon>
        <taxon>Tracheophyta</taxon>
        <taxon>Spermatophyta</taxon>
        <taxon>Magnoliopsida</taxon>
        <taxon>Liliopsida</taxon>
        <taxon>Poales</taxon>
        <taxon>Poaceae</taxon>
        <taxon>BOP clade</taxon>
        <taxon>Pooideae</taxon>
        <taxon>Triticodae</taxon>
        <taxon>Triticeae</taxon>
        <taxon>Triticinae</taxon>
        <taxon>Aegilops</taxon>
    </lineage>
</organism>
<proteinExistence type="predicted"/>